<accession>A0A9D1AGE0</accession>
<sequence length="213" mass="24535">MQTERSLKNIAERRLKASYLVILFVIISFLGWCGETIYFVLHWHDLTDRGFLALPLCTIYGFCIIAIYLIIGTPRGGRLNPLFDRAKNLAPLPRALSYIGLYALYFVFAALIPTIAEFFTALFFDKVFGVMLWDYSYHTFDLFGYVCLEMTVLWGVLIMFAMAVVWPLLESLVLRIPPKAAKRVAAACVLFIFADLIFNFLYLLVKKRRLVLF</sequence>
<feature type="transmembrane region" description="Helical" evidence="1">
    <location>
        <begin position="184"/>
        <end position="205"/>
    </location>
</feature>
<dbReference type="AlphaFoldDB" id="A0A9D1AGE0"/>
<protein>
    <submittedName>
        <fullName evidence="2">ABC transporter permease</fullName>
    </submittedName>
</protein>
<dbReference type="Proteomes" id="UP000824179">
    <property type="component" value="Unassembled WGS sequence"/>
</dbReference>
<comment type="caution">
    <text evidence="2">The sequence shown here is derived from an EMBL/GenBank/DDBJ whole genome shotgun (WGS) entry which is preliminary data.</text>
</comment>
<feature type="transmembrane region" description="Helical" evidence="1">
    <location>
        <begin position="20"/>
        <end position="40"/>
    </location>
</feature>
<gene>
    <name evidence="2" type="ORF">IAB90_05590</name>
</gene>
<evidence type="ECO:0000313" key="2">
    <source>
        <dbReference type="EMBL" id="HIR39838.1"/>
    </source>
</evidence>
<keyword evidence="1" id="KW-1133">Transmembrane helix</keyword>
<keyword evidence="1" id="KW-0812">Transmembrane</keyword>
<keyword evidence="1" id="KW-0472">Membrane</keyword>
<evidence type="ECO:0000256" key="1">
    <source>
        <dbReference type="SAM" id="Phobius"/>
    </source>
</evidence>
<feature type="transmembrane region" description="Helical" evidence="1">
    <location>
        <begin position="92"/>
        <end position="112"/>
    </location>
</feature>
<evidence type="ECO:0000313" key="3">
    <source>
        <dbReference type="Proteomes" id="UP000824179"/>
    </source>
</evidence>
<dbReference type="EMBL" id="DVHB01000095">
    <property type="protein sequence ID" value="HIR39838.1"/>
    <property type="molecule type" value="Genomic_DNA"/>
</dbReference>
<dbReference type="InterPro" id="IPR010540">
    <property type="entry name" value="CmpB_TMEM229"/>
</dbReference>
<name>A0A9D1AGE0_9FIRM</name>
<feature type="transmembrane region" description="Helical" evidence="1">
    <location>
        <begin position="52"/>
        <end position="71"/>
    </location>
</feature>
<reference evidence="2" key="1">
    <citation type="submission" date="2020-10" db="EMBL/GenBank/DDBJ databases">
        <authorList>
            <person name="Gilroy R."/>
        </authorList>
    </citation>
    <scope>NUCLEOTIDE SEQUENCE</scope>
    <source>
        <strain evidence="2">ChiW25-3613</strain>
    </source>
</reference>
<dbReference type="Pfam" id="PF06541">
    <property type="entry name" value="ABC_trans_CmpB"/>
    <property type="match status" value="1"/>
</dbReference>
<organism evidence="2 3">
    <name type="scientific">Candidatus Coproplasma stercoripullorum</name>
    <dbReference type="NCBI Taxonomy" id="2840751"/>
    <lineage>
        <taxon>Bacteria</taxon>
        <taxon>Bacillati</taxon>
        <taxon>Bacillota</taxon>
        <taxon>Clostridia</taxon>
        <taxon>Eubacteriales</taxon>
        <taxon>Candidatus Coproplasma</taxon>
    </lineage>
</organism>
<proteinExistence type="predicted"/>
<reference evidence="2" key="2">
    <citation type="journal article" date="2021" name="PeerJ">
        <title>Extensive microbial diversity within the chicken gut microbiome revealed by metagenomics and culture.</title>
        <authorList>
            <person name="Gilroy R."/>
            <person name="Ravi A."/>
            <person name="Getino M."/>
            <person name="Pursley I."/>
            <person name="Horton D.L."/>
            <person name="Alikhan N.F."/>
            <person name="Baker D."/>
            <person name="Gharbi K."/>
            <person name="Hall N."/>
            <person name="Watson M."/>
            <person name="Adriaenssens E.M."/>
            <person name="Foster-Nyarko E."/>
            <person name="Jarju S."/>
            <person name="Secka A."/>
            <person name="Antonio M."/>
            <person name="Oren A."/>
            <person name="Chaudhuri R.R."/>
            <person name="La Ragione R."/>
            <person name="Hildebrand F."/>
            <person name="Pallen M.J."/>
        </authorList>
    </citation>
    <scope>NUCLEOTIDE SEQUENCE</scope>
    <source>
        <strain evidence="2">ChiW25-3613</strain>
    </source>
</reference>
<feature type="transmembrane region" description="Helical" evidence="1">
    <location>
        <begin position="142"/>
        <end position="164"/>
    </location>
</feature>